<comment type="caution">
    <text evidence="1">The sequence shown here is derived from an EMBL/GenBank/DDBJ whole genome shotgun (WGS) entry which is preliminary data.</text>
</comment>
<protein>
    <submittedName>
        <fullName evidence="1">Uncharacterized protein</fullName>
    </submittedName>
</protein>
<accession>A0AAE0K6K1</accession>
<dbReference type="AlphaFoldDB" id="A0AAE0K6K1"/>
<sequence>MASRVWFVTLTNFAAGPVEVSNSHPSTCIGFNEYSAVSVAAPLCLADWFVFNQVKAAASTRPGHAVMFTGGALTLSNINLQMHATAGQLEHGSEIIFIVLESLLVPYRLLCLYFPFPGRWPPTSQTD</sequence>
<keyword evidence="2" id="KW-1185">Reference proteome</keyword>
<reference evidence="1" key="1">
    <citation type="journal article" date="2023" name="Mol. Phylogenet. Evol.">
        <title>Genome-scale phylogeny and comparative genomics of the fungal order Sordariales.</title>
        <authorList>
            <person name="Hensen N."/>
            <person name="Bonometti L."/>
            <person name="Westerberg I."/>
            <person name="Brannstrom I.O."/>
            <person name="Guillou S."/>
            <person name="Cros-Aarteil S."/>
            <person name="Calhoun S."/>
            <person name="Haridas S."/>
            <person name="Kuo A."/>
            <person name="Mondo S."/>
            <person name="Pangilinan J."/>
            <person name="Riley R."/>
            <person name="LaButti K."/>
            <person name="Andreopoulos B."/>
            <person name="Lipzen A."/>
            <person name="Chen C."/>
            <person name="Yan M."/>
            <person name="Daum C."/>
            <person name="Ng V."/>
            <person name="Clum A."/>
            <person name="Steindorff A."/>
            <person name="Ohm R.A."/>
            <person name="Martin F."/>
            <person name="Silar P."/>
            <person name="Natvig D.O."/>
            <person name="Lalanne C."/>
            <person name="Gautier V."/>
            <person name="Ament-Velasquez S.L."/>
            <person name="Kruys A."/>
            <person name="Hutchinson M.I."/>
            <person name="Powell A.J."/>
            <person name="Barry K."/>
            <person name="Miller A.N."/>
            <person name="Grigoriev I.V."/>
            <person name="Debuchy R."/>
            <person name="Gladieux P."/>
            <person name="Hiltunen Thoren M."/>
            <person name="Johannesson H."/>
        </authorList>
    </citation>
    <scope>NUCLEOTIDE SEQUENCE</scope>
    <source>
        <strain evidence="1">CBS 958.72</strain>
    </source>
</reference>
<gene>
    <name evidence="1" type="ORF">B0T24DRAFT_304227</name>
</gene>
<reference evidence="1" key="2">
    <citation type="submission" date="2023-06" db="EMBL/GenBank/DDBJ databases">
        <authorList>
            <consortium name="Lawrence Berkeley National Laboratory"/>
            <person name="Haridas S."/>
            <person name="Hensen N."/>
            <person name="Bonometti L."/>
            <person name="Westerberg I."/>
            <person name="Brannstrom I.O."/>
            <person name="Guillou S."/>
            <person name="Cros-Aarteil S."/>
            <person name="Calhoun S."/>
            <person name="Kuo A."/>
            <person name="Mondo S."/>
            <person name="Pangilinan J."/>
            <person name="Riley R."/>
            <person name="Labutti K."/>
            <person name="Andreopoulos B."/>
            <person name="Lipzen A."/>
            <person name="Chen C."/>
            <person name="Yanf M."/>
            <person name="Daum C."/>
            <person name="Ng V."/>
            <person name="Clum A."/>
            <person name="Steindorff A."/>
            <person name="Ohm R."/>
            <person name="Martin F."/>
            <person name="Silar P."/>
            <person name="Natvig D."/>
            <person name="Lalanne C."/>
            <person name="Gautier V."/>
            <person name="Ament-Velasquez S.L."/>
            <person name="Kruys A."/>
            <person name="Hutchinson M.I."/>
            <person name="Powell A.J."/>
            <person name="Barry K."/>
            <person name="Miller A.N."/>
            <person name="Grigoriev I.V."/>
            <person name="Debuchy R."/>
            <person name="Gladieux P."/>
            <person name="Thoren M.H."/>
            <person name="Johannesson H."/>
        </authorList>
    </citation>
    <scope>NUCLEOTIDE SEQUENCE</scope>
    <source>
        <strain evidence="1">CBS 958.72</strain>
    </source>
</reference>
<evidence type="ECO:0000313" key="1">
    <source>
        <dbReference type="EMBL" id="KAK3371003.1"/>
    </source>
</evidence>
<proteinExistence type="predicted"/>
<organism evidence="1 2">
    <name type="scientific">Lasiosphaeria ovina</name>
    <dbReference type="NCBI Taxonomy" id="92902"/>
    <lineage>
        <taxon>Eukaryota</taxon>
        <taxon>Fungi</taxon>
        <taxon>Dikarya</taxon>
        <taxon>Ascomycota</taxon>
        <taxon>Pezizomycotina</taxon>
        <taxon>Sordariomycetes</taxon>
        <taxon>Sordariomycetidae</taxon>
        <taxon>Sordariales</taxon>
        <taxon>Lasiosphaeriaceae</taxon>
        <taxon>Lasiosphaeria</taxon>
    </lineage>
</organism>
<dbReference type="Proteomes" id="UP001287356">
    <property type="component" value="Unassembled WGS sequence"/>
</dbReference>
<dbReference type="EMBL" id="JAULSN010000005">
    <property type="protein sequence ID" value="KAK3371003.1"/>
    <property type="molecule type" value="Genomic_DNA"/>
</dbReference>
<evidence type="ECO:0000313" key="2">
    <source>
        <dbReference type="Proteomes" id="UP001287356"/>
    </source>
</evidence>
<name>A0AAE0K6K1_9PEZI</name>